<feature type="transmembrane region" description="Helical" evidence="11">
    <location>
        <begin position="100"/>
        <end position="118"/>
    </location>
</feature>
<evidence type="ECO:0000256" key="2">
    <source>
        <dbReference type="ARBA" id="ARBA00022598"/>
    </source>
</evidence>
<feature type="binding site" evidence="8">
    <location>
        <position position="362"/>
    </location>
    <ligand>
        <name>IMP</name>
        <dbReference type="ChEBI" id="CHEBI:58053"/>
    </ligand>
</feature>
<keyword evidence="8" id="KW-0150">Chloroplast</keyword>
<dbReference type="HAMAP" id="MF_00011">
    <property type="entry name" value="Adenylosucc_synth"/>
    <property type="match status" value="1"/>
</dbReference>
<dbReference type="InterPro" id="IPR001114">
    <property type="entry name" value="Adenylosuccinate_synthetase"/>
</dbReference>
<evidence type="ECO:0000256" key="10">
    <source>
        <dbReference type="RuleBase" id="RU000520"/>
    </source>
</evidence>
<keyword evidence="2 8" id="KW-0436">Ligase</keyword>
<dbReference type="GO" id="GO:0004019">
    <property type="term" value="F:adenylosuccinate synthase activity"/>
    <property type="evidence" value="ECO:0007669"/>
    <property type="project" value="UniProtKB-UniRule"/>
</dbReference>
<dbReference type="EC" id="6.3.4.4" evidence="8"/>
<keyword evidence="8" id="KW-0934">Plastid</keyword>
<comment type="similarity">
    <text evidence="8 10">Belongs to the adenylosuccinate synthetase family.</text>
</comment>
<feature type="binding site" evidence="8">
    <location>
        <position position="77"/>
    </location>
    <ligand>
        <name>Mg(2+)</name>
        <dbReference type="ChEBI" id="CHEBI:18420"/>
    </ligand>
</feature>
<dbReference type="SMART" id="SM00788">
    <property type="entry name" value="Adenylsucc_synt"/>
    <property type="match status" value="1"/>
</dbReference>
<dbReference type="Gene3D" id="3.90.170.10">
    <property type="entry name" value="Adenylosuccinate Synthetase, subunit A, domain 3"/>
    <property type="match status" value="1"/>
</dbReference>
<gene>
    <name evidence="8" type="primary">PURA</name>
    <name evidence="12" type="ORF">F3Y22_tig00110630pilonHSYRG00140</name>
</gene>
<feature type="binding site" evidence="8">
    <location>
        <position position="217"/>
    </location>
    <ligand>
        <name>IMP</name>
        <dbReference type="ChEBI" id="CHEBI:58053"/>
    </ligand>
</feature>
<comment type="caution">
    <text evidence="12">The sequence shown here is derived from an EMBL/GenBank/DDBJ whole genome shotgun (WGS) entry which is preliminary data.</text>
</comment>
<dbReference type="PANTHER" id="PTHR11846:SF0">
    <property type="entry name" value="ADENYLOSUCCINATE SYNTHETASE"/>
    <property type="match status" value="1"/>
</dbReference>
<keyword evidence="11" id="KW-1133">Transmembrane helix</keyword>
<keyword evidence="11" id="KW-0472">Membrane</keyword>
<feature type="binding site" evidence="8">
    <location>
        <begin position="76"/>
        <end position="82"/>
    </location>
    <ligand>
        <name>GTP</name>
        <dbReference type="ChEBI" id="CHEBI:37565"/>
    </ligand>
</feature>
<keyword evidence="3 8" id="KW-0479">Metal-binding</keyword>
<feature type="binding site" evidence="8">
    <location>
        <begin position="470"/>
        <end position="472"/>
    </location>
    <ligand>
        <name>GTP</name>
        <dbReference type="ChEBI" id="CHEBI:37565"/>
    </ligand>
</feature>
<dbReference type="FunFam" id="3.90.170.10:FF:000001">
    <property type="entry name" value="Adenylosuccinate synthetase"/>
    <property type="match status" value="1"/>
</dbReference>
<dbReference type="InterPro" id="IPR042111">
    <property type="entry name" value="Adenylosuccinate_synth_dom3"/>
</dbReference>
<dbReference type="InterPro" id="IPR018220">
    <property type="entry name" value="Adenylosuccin_syn_GTP-bd"/>
</dbReference>
<feature type="transmembrane region" description="Helical" evidence="11">
    <location>
        <begin position="138"/>
        <end position="161"/>
    </location>
</feature>
<dbReference type="GO" id="GO:0046040">
    <property type="term" value="P:IMP metabolic process"/>
    <property type="evidence" value="ECO:0007669"/>
    <property type="project" value="TreeGrafter"/>
</dbReference>
<dbReference type="InterPro" id="IPR033128">
    <property type="entry name" value="Adenylosuccin_syn_Lys_AS"/>
</dbReference>
<name>A0A6A3A1I2_HIBSY</name>
<evidence type="ECO:0000256" key="6">
    <source>
        <dbReference type="ARBA" id="ARBA00022842"/>
    </source>
</evidence>
<evidence type="ECO:0000256" key="11">
    <source>
        <dbReference type="SAM" id="Phobius"/>
    </source>
</evidence>
<dbReference type="PANTHER" id="PTHR11846">
    <property type="entry name" value="ADENYLOSUCCINATE SYNTHETASE"/>
    <property type="match status" value="1"/>
</dbReference>
<comment type="cofactor">
    <cofactor evidence="8">
        <name>Mg(2+)</name>
        <dbReference type="ChEBI" id="CHEBI:18420"/>
    </cofactor>
    <text evidence="8">Binds 1 Mg(2+) ion per subunit.</text>
</comment>
<protein>
    <recommendedName>
        <fullName evidence="8">Adenylosuccinate synthetase, chloroplastic</fullName>
        <shortName evidence="8">AMPSase</shortName>
        <shortName evidence="8">AdSS</shortName>
        <ecNumber evidence="8">6.3.4.4</ecNumber>
    </recommendedName>
    <alternativeName>
        <fullName evidence="8">IMP--aspartate ligase</fullName>
    </alternativeName>
</protein>
<comment type="subcellular location">
    <subcellularLocation>
        <location evidence="8">Plastid</location>
        <location evidence="8">Chloroplast</location>
    </subcellularLocation>
</comment>
<sequence>MNCSSLVLDPCPVATSGWGYRSRILHFQPLRRNFVVCSLKPVSSSSLSVAESAASESLSRIGSLSQVSGVLGSQWGDEGKGKLVDILAEHFDIVARCQELFLYGYTYIFLRIIIFFLLRFKRVELMLDIQSTIRRDRILPFTLSLGILIVETPCVIGNGVVVHLPSLFKEIDRLEANGVSCKARILVSDRAHLLFDFHQEVDGLREAELNKSFIGTTRRGIGPCYSSKMNRIGIRVNFNYTPEMLKQEVENYKRYAERLEPFIADTVHVMNESIAQKKILVEGGQATMLDIDFGPFVTSSSPSAGGICTGLGIAPRVVGDIIGVVKAYTTIVGSGPFPTEILGQGGDILRFAGQEFGTTTGRPSRCGWLDIVALKLNRIRQRFMVEPANPIRFSKQCLNLIKLDVLSDLPEIKLGVAYTQADGTPVEYEVLPGWRSDISSIRNYSDLPKAAQQYVERTEELVGVPIHFIGIGPGRDALIFK</sequence>
<evidence type="ECO:0000256" key="3">
    <source>
        <dbReference type="ARBA" id="ARBA00022723"/>
    </source>
</evidence>
<proteinExistence type="inferred from homology"/>
<feature type="active site" description="Proton acceptor" evidence="8">
    <location>
        <position position="77"/>
    </location>
</feature>
<evidence type="ECO:0000256" key="8">
    <source>
        <dbReference type="HAMAP-Rule" id="MF_03125"/>
    </source>
</evidence>
<comment type="subunit">
    <text evidence="1 8">Homodimer.</text>
</comment>
<dbReference type="GO" id="GO:0009507">
    <property type="term" value="C:chloroplast"/>
    <property type="evidence" value="ECO:0007669"/>
    <property type="project" value="UniProtKB-SubCell"/>
</dbReference>
<organism evidence="12 13">
    <name type="scientific">Hibiscus syriacus</name>
    <name type="common">Rose of Sharon</name>
    <dbReference type="NCBI Taxonomy" id="106335"/>
    <lineage>
        <taxon>Eukaryota</taxon>
        <taxon>Viridiplantae</taxon>
        <taxon>Streptophyta</taxon>
        <taxon>Embryophyta</taxon>
        <taxon>Tracheophyta</taxon>
        <taxon>Spermatophyta</taxon>
        <taxon>Magnoliopsida</taxon>
        <taxon>eudicotyledons</taxon>
        <taxon>Gunneridae</taxon>
        <taxon>Pentapetalae</taxon>
        <taxon>rosids</taxon>
        <taxon>malvids</taxon>
        <taxon>Malvales</taxon>
        <taxon>Malvaceae</taxon>
        <taxon>Malvoideae</taxon>
        <taxon>Hibiscus</taxon>
    </lineage>
</organism>
<dbReference type="PROSITE" id="PS00513">
    <property type="entry name" value="ADENYLOSUCCIN_SYN_2"/>
    <property type="match status" value="1"/>
</dbReference>
<evidence type="ECO:0000256" key="7">
    <source>
        <dbReference type="ARBA" id="ARBA00023134"/>
    </source>
</evidence>
<feature type="active site" evidence="9">
    <location>
        <position position="228"/>
    </location>
</feature>
<dbReference type="GO" id="GO:0000287">
    <property type="term" value="F:magnesium ion binding"/>
    <property type="evidence" value="ECO:0007669"/>
    <property type="project" value="UniProtKB-UniRule"/>
</dbReference>
<dbReference type="Pfam" id="PF00709">
    <property type="entry name" value="Adenylsucc_synt"/>
    <property type="match status" value="2"/>
</dbReference>
<keyword evidence="4 8" id="KW-0547">Nucleotide-binding</keyword>
<keyword evidence="5 8" id="KW-0658">Purine biosynthesis</keyword>
<keyword evidence="7 8" id="KW-0342">GTP-binding</keyword>
<accession>A0A6A3A1I2</accession>
<dbReference type="GO" id="GO:0044208">
    <property type="term" value="P:'de novo' AMP biosynthetic process"/>
    <property type="evidence" value="ECO:0007669"/>
    <property type="project" value="UniProtKB-UniRule"/>
</dbReference>
<dbReference type="CDD" id="cd03108">
    <property type="entry name" value="AdSS"/>
    <property type="match status" value="1"/>
</dbReference>
<dbReference type="InterPro" id="IPR042109">
    <property type="entry name" value="Adenylosuccinate_synth_dom1"/>
</dbReference>
<comment type="function">
    <text evidence="10">Plays an important role in the de novo pathway of purine nucleotide biosynthesis.</text>
</comment>
<comment type="pathway">
    <text evidence="8 10">Purine metabolism; AMP biosynthesis via de novo pathway; AMP from IMP: step 1/2.</text>
</comment>
<dbReference type="InterPro" id="IPR027417">
    <property type="entry name" value="P-loop_NTPase"/>
</dbReference>
<feature type="binding site" evidence="8">
    <location>
        <position position="298"/>
    </location>
    <ligand>
        <name>IMP</name>
        <dbReference type="ChEBI" id="CHEBI:58053"/>
    </ligand>
</feature>
<comment type="function">
    <text evidence="8">Plays an important role in the de novo pathway and in the salvage pathway of purine nucleotide biosynthesis. Catalyzes the first commited step in the biosynthesis of AMP from IMP.</text>
</comment>
<evidence type="ECO:0000256" key="4">
    <source>
        <dbReference type="ARBA" id="ARBA00022741"/>
    </source>
</evidence>
<evidence type="ECO:0000313" key="13">
    <source>
        <dbReference type="Proteomes" id="UP000436088"/>
    </source>
</evidence>
<comment type="caution">
    <text evidence="8">Lacks conserved residue(s) required for the propagation of feature annotation.</text>
</comment>
<dbReference type="UniPathway" id="UPA00075">
    <property type="reaction ID" value="UER00335"/>
</dbReference>
<feature type="binding site" evidence="8">
    <location>
        <position position="285"/>
    </location>
    <ligand>
        <name>IMP</name>
        <dbReference type="ChEBI" id="CHEBI:58053"/>
    </ligand>
</feature>
<feature type="binding site" evidence="8">
    <location>
        <position position="104"/>
    </location>
    <ligand>
        <name>Mg(2+)</name>
        <dbReference type="ChEBI" id="CHEBI:18420"/>
    </ligand>
</feature>
<dbReference type="Gene3D" id="3.40.440.10">
    <property type="entry name" value="Adenylosuccinate Synthetase, subunit A, domain 1"/>
    <property type="match status" value="3"/>
</dbReference>
<evidence type="ECO:0000313" key="12">
    <source>
        <dbReference type="EMBL" id="KAE8697182.1"/>
    </source>
</evidence>
<evidence type="ECO:0000256" key="1">
    <source>
        <dbReference type="ARBA" id="ARBA00011738"/>
    </source>
</evidence>
<dbReference type="GO" id="GO:0005525">
    <property type="term" value="F:GTP binding"/>
    <property type="evidence" value="ECO:0007669"/>
    <property type="project" value="UniProtKB-UniRule"/>
</dbReference>
<reference evidence="12" key="1">
    <citation type="submission" date="2019-09" db="EMBL/GenBank/DDBJ databases">
        <title>Draft genome information of white flower Hibiscus syriacus.</title>
        <authorList>
            <person name="Kim Y.-M."/>
        </authorList>
    </citation>
    <scope>NUCLEOTIDE SEQUENCE [LARGE SCALE GENOMIC DNA]</scope>
    <source>
        <strain evidence="12">YM2019G1</strain>
    </source>
</reference>
<evidence type="ECO:0000256" key="5">
    <source>
        <dbReference type="ARBA" id="ARBA00022755"/>
    </source>
</evidence>
<feature type="binding site" evidence="8">
    <location>
        <begin position="77"/>
        <end position="80"/>
    </location>
    <ligand>
        <name>IMP</name>
        <dbReference type="ChEBI" id="CHEBI:58053"/>
    </ligand>
</feature>
<keyword evidence="13" id="KW-1185">Reference proteome</keyword>
<dbReference type="PROSITE" id="PS01266">
    <property type="entry name" value="ADENYLOSUCCIN_SYN_1"/>
    <property type="match status" value="1"/>
</dbReference>
<keyword evidence="6 8" id="KW-0460">Magnesium</keyword>
<dbReference type="AlphaFoldDB" id="A0A6A3A1I2"/>
<evidence type="ECO:0000256" key="9">
    <source>
        <dbReference type="PROSITE-ProRule" id="PRU10134"/>
    </source>
</evidence>
<comment type="catalytic activity">
    <reaction evidence="8 10">
        <text>IMP + L-aspartate + GTP = N(6)-(1,2-dicarboxyethyl)-AMP + GDP + phosphate + 2 H(+)</text>
        <dbReference type="Rhea" id="RHEA:15753"/>
        <dbReference type="ChEBI" id="CHEBI:15378"/>
        <dbReference type="ChEBI" id="CHEBI:29991"/>
        <dbReference type="ChEBI" id="CHEBI:37565"/>
        <dbReference type="ChEBI" id="CHEBI:43474"/>
        <dbReference type="ChEBI" id="CHEBI:57567"/>
        <dbReference type="ChEBI" id="CHEBI:58053"/>
        <dbReference type="ChEBI" id="CHEBI:58189"/>
        <dbReference type="EC" id="6.3.4.4"/>
    </reaction>
</comment>
<dbReference type="EMBL" id="VEPZ02001054">
    <property type="protein sequence ID" value="KAE8697182.1"/>
    <property type="molecule type" value="Genomic_DNA"/>
</dbReference>
<feature type="binding site" evidence="8">
    <location>
        <begin position="402"/>
        <end position="404"/>
    </location>
    <ligand>
        <name>GTP</name>
        <dbReference type="ChEBI" id="CHEBI:37565"/>
    </ligand>
</feature>
<feature type="binding site" evidence="8">
    <location>
        <position position="231"/>
    </location>
    <ligand>
        <name>IMP</name>
        <dbReference type="ChEBI" id="CHEBI:58053"/>
        <note>ligand shared between dimeric partners</note>
    </ligand>
</feature>
<dbReference type="SUPFAM" id="SSF52540">
    <property type="entry name" value="P-loop containing nucleoside triphosphate hydrolases"/>
    <property type="match status" value="2"/>
</dbReference>
<keyword evidence="11" id="KW-0812">Transmembrane</keyword>
<dbReference type="Proteomes" id="UP000436088">
    <property type="component" value="Unassembled WGS sequence"/>
</dbReference>